<keyword evidence="2" id="KW-1185">Reference proteome</keyword>
<reference evidence="1 2" key="1">
    <citation type="submission" date="2015-08" db="EMBL/GenBank/DDBJ databases">
        <title>Genome sequence of Streptococcus phocae subsp. phocae ATCC 51973T isolated from liver specimen obtained from seal.</title>
        <authorList>
            <person name="Avendano-Herrera R."/>
        </authorList>
    </citation>
    <scope>NUCLEOTIDE SEQUENCE [LARGE SCALE GENOMIC DNA]</scope>
    <source>
        <strain evidence="1 2">ATCC 51973</strain>
    </source>
</reference>
<evidence type="ECO:0008006" key="3">
    <source>
        <dbReference type="Google" id="ProtNLM"/>
    </source>
</evidence>
<dbReference type="PATRIC" id="fig|119224.3.peg.1441"/>
<gene>
    <name evidence="1" type="ORF">AKK44_01550</name>
</gene>
<protein>
    <recommendedName>
        <fullName evidence="3">Phage associated protein</fullName>
    </recommendedName>
</protein>
<organism evidence="1 2">
    <name type="scientific">Streptococcus phocae</name>
    <dbReference type="NCBI Taxonomy" id="119224"/>
    <lineage>
        <taxon>Bacteria</taxon>
        <taxon>Bacillati</taxon>
        <taxon>Bacillota</taxon>
        <taxon>Bacilli</taxon>
        <taxon>Lactobacillales</taxon>
        <taxon>Streptococcaceae</taxon>
        <taxon>Streptococcus</taxon>
    </lineage>
</organism>
<proteinExistence type="predicted"/>
<dbReference type="RefSeq" id="WP_054278211.1">
    <property type="nucleotide sequence ID" value="NZ_LHQM01000005.1"/>
</dbReference>
<accession>A0A0N8FXG8</accession>
<dbReference type="STRING" id="119224.AKK44_01550"/>
<sequence>MKIDYIDFFERVVPKWMRESNQKMKEVGFNTEAYWLWANHSIVEICDSYNNDSLINGQFHLIWEWLEGKAKVG</sequence>
<dbReference type="Proteomes" id="UP000049578">
    <property type="component" value="Unassembled WGS sequence"/>
</dbReference>
<dbReference type="AlphaFoldDB" id="A0A0N8FXG8"/>
<dbReference type="EMBL" id="LHQM01000005">
    <property type="protein sequence ID" value="KPJ23091.1"/>
    <property type="molecule type" value="Genomic_DNA"/>
</dbReference>
<name>A0A0N8FXG8_9STRE</name>
<comment type="caution">
    <text evidence="1">The sequence shown here is derived from an EMBL/GenBank/DDBJ whole genome shotgun (WGS) entry which is preliminary data.</text>
</comment>
<evidence type="ECO:0000313" key="1">
    <source>
        <dbReference type="EMBL" id="KPJ23091.1"/>
    </source>
</evidence>
<evidence type="ECO:0000313" key="2">
    <source>
        <dbReference type="Proteomes" id="UP000049578"/>
    </source>
</evidence>